<feature type="compositionally biased region" description="Low complexity" evidence="1">
    <location>
        <begin position="80"/>
        <end position="91"/>
    </location>
</feature>
<feature type="region of interest" description="Disordered" evidence="1">
    <location>
        <begin position="144"/>
        <end position="268"/>
    </location>
</feature>
<feature type="compositionally biased region" description="Low complexity" evidence="1">
    <location>
        <begin position="215"/>
        <end position="228"/>
    </location>
</feature>
<organism evidence="2 3">
    <name type="scientific">Mariniblastus fucicola</name>
    <dbReference type="NCBI Taxonomy" id="980251"/>
    <lineage>
        <taxon>Bacteria</taxon>
        <taxon>Pseudomonadati</taxon>
        <taxon>Planctomycetota</taxon>
        <taxon>Planctomycetia</taxon>
        <taxon>Pirellulales</taxon>
        <taxon>Pirellulaceae</taxon>
        <taxon>Mariniblastus</taxon>
    </lineage>
</organism>
<keyword evidence="3" id="KW-1185">Reference proteome</keyword>
<feature type="region of interest" description="Disordered" evidence="1">
    <location>
        <begin position="467"/>
        <end position="492"/>
    </location>
</feature>
<accession>A0A5B9PE22</accession>
<name>A0A5B9PE22_9BACT</name>
<dbReference type="Proteomes" id="UP000322214">
    <property type="component" value="Chromosome"/>
</dbReference>
<feature type="region of interest" description="Disordered" evidence="1">
    <location>
        <begin position="70"/>
        <end position="111"/>
    </location>
</feature>
<dbReference type="AlphaFoldDB" id="A0A5B9PE22"/>
<evidence type="ECO:0000313" key="2">
    <source>
        <dbReference type="EMBL" id="QEG21193.1"/>
    </source>
</evidence>
<sequence>MISRKPTQLVLILAATFFLPGCAIKPRQQSRFHNVAADGSCNCYTCRSCGGYIEDVSATSTLSGHDVQYSSGQNVQYTPSSESFQSSSSDDSQPRKLYEVPPQEPVVSTDSFKPAASAITDDAPVINEVQPEDRPFDNSLKLESYEAPKSEPGPLDGGEFKPLKSEASIEETVTKSEAPRVEPAKIEAAKIEPAKVEAPKAETPKIDIPKPKSIEVPVPAEPAPAAVPKKLDVPAPASTFTPGETFKPKKPVDSSWKTPESTFKPFEPAVDLKQEVAVTQSPEPVAIPQDDPVDSFFGRGGFKPVAKPLPQPQSDSDGKIVLKANPVERNVVYCPPSKSISRVVVPALQSSFKGSSDGNQLRGLQHTTAQPQQAQVASQELNQQRYGTTASANIVQQPARIHREEPQAQVVETQPKTIPVRLRAIPMNEQMIKNQQVNVRFREHNAELQDIENWQMQAAAEITPERVPTQPAPQLPTPQLATPEPNSVPAAPQLNLTPPSSTEINLQLAIPELDDSAHEHTARAIETDEMVTPPWRIK</sequence>
<feature type="compositionally biased region" description="Polar residues" evidence="1">
    <location>
        <begin position="70"/>
        <end position="79"/>
    </location>
</feature>
<dbReference type="EMBL" id="CP042912">
    <property type="protein sequence ID" value="QEG21193.1"/>
    <property type="molecule type" value="Genomic_DNA"/>
</dbReference>
<proteinExistence type="predicted"/>
<gene>
    <name evidence="2" type="ORF">MFFC18_10480</name>
</gene>
<feature type="region of interest" description="Disordered" evidence="1">
    <location>
        <begin position="283"/>
        <end position="318"/>
    </location>
</feature>
<evidence type="ECO:0000313" key="3">
    <source>
        <dbReference type="Proteomes" id="UP000322214"/>
    </source>
</evidence>
<evidence type="ECO:0000256" key="1">
    <source>
        <dbReference type="SAM" id="MobiDB-lite"/>
    </source>
</evidence>
<protein>
    <submittedName>
        <fullName evidence="2">Uncharacterized protein</fullName>
    </submittedName>
</protein>
<dbReference type="KEGG" id="mff:MFFC18_10480"/>
<feature type="compositionally biased region" description="Basic and acidic residues" evidence="1">
    <location>
        <begin position="172"/>
        <end position="213"/>
    </location>
</feature>
<reference evidence="2 3" key="1">
    <citation type="submission" date="2019-08" db="EMBL/GenBank/DDBJ databases">
        <title>Deep-cultivation of Planctomycetes and their phenomic and genomic characterization uncovers novel biology.</title>
        <authorList>
            <person name="Wiegand S."/>
            <person name="Jogler M."/>
            <person name="Boedeker C."/>
            <person name="Pinto D."/>
            <person name="Vollmers J."/>
            <person name="Rivas-Marin E."/>
            <person name="Kohn T."/>
            <person name="Peeters S.H."/>
            <person name="Heuer A."/>
            <person name="Rast P."/>
            <person name="Oberbeckmann S."/>
            <person name="Bunk B."/>
            <person name="Jeske O."/>
            <person name="Meyerdierks A."/>
            <person name="Storesund J.E."/>
            <person name="Kallscheuer N."/>
            <person name="Luecker S."/>
            <person name="Lage O.M."/>
            <person name="Pohl T."/>
            <person name="Merkel B.J."/>
            <person name="Hornburger P."/>
            <person name="Mueller R.-W."/>
            <person name="Bruemmer F."/>
            <person name="Labrenz M."/>
            <person name="Spormann A.M."/>
            <person name="Op den Camp H."/>
            <person name="Overmann J."/>
            <person name="Amann R."/>
            <person name="Jetten M.S.M."/>
            <person name="Mascher T."/>
            <person name="Medema M.H."/>
            <person name="Devos D.P."/>
            <person name="Kaster A.-K."/>
            <person name="Ovreas L."/>
            <person name="Rohde M."/>
            <person name="Galperin M.Y."/>
            <person name="Jogler C."/>
        </authorList>
    </citation>
    <scope>NUCLEOTIDE SEQUENCE [LARGE SCALE GENOMIC DNA]</scope>
    <source>
        <strain evidence="2 3">FC18</strain>
    </source>
</reference>
<dbReference type="RefSeq" id="WP_148618651.1">
    <property type="nucleotide sequence ID" value="NZ_CP042912.1"/>
</dbReference>